<dbReference type="EMBL" id="KZ613895">
    <property type="protein sequence ID" value="PMD52814.1"/>
    <property type="molecule type" value="Genomic_DNA"/>
</dbReference>
<evidence type="ECO:0000256" key="1">
    <source>
        <dbReference type="SAM" id="MobiDB-lite"/>
    </source>
</evidence>
<reference evidence="2 3" key="1">
    <citation type="submission" date="2016-04" db="EMBL/GenBank/DDBJ databases">
        <title>A degradative enzymes factory behind the ericoid mycorrhizal symbiosis.</title>
        <authorList>
            <consortium name="DOE Joint Genome Institute"/>
            <person name="Martino E."/>
            <person name="Morin E."/>
            <person name="Grelet G."/>
            <person name="Kuo A."/>
            <person name="Kohler A."/>
            <person name="Daghino S."/>
            <person name="Barry K."/>
            <person name="Choi C."/>
            <person name="Cichocki N."/>
            <person name="Clum A."/>
            <person name="Copeland A."/>
            <person name="Hainaut M."/>
            <person name="Haridas S."/>
            <person name="Labutti K."/>
            <person name="Lindquist E."/>
            <person name="Lipzen A."/>
            <person name="Khouja H.-R."/>
            <person name="Murat C."/>
            <person name="Ohm R."/>
            <person name="Olson A."/>
            <person name="Spatafora J."/>
            <person name="Veneault-Fourrey C."/>
            <person name="Henrissat B."/>
            <person name="Grigoriev I."/>
            <person name="Martin F."/>
            <person name="Perotto S."/>
        </authorList>
    </citation>
    <scope>NUCLEOTIDE SEQUENCE [LARGE SCALE GENOMIC DNA]</scope>
    <source>
        <strain evidence="2 3">E</strain>
    </source>
</reference>
<dbReference type="GeneID" id="36596157"/>
<gene>
    <name evidence="2" type="ORF">K444DRAFT_704222</name>
</gene>
<accession>A0A2J6SPX4</accession>
<evidence type="ECO:0000313" key="2">
    <source>
        <dbReference type="EMBL" id="PMD52814.1"/>
    </source>
</evidence>
<feature type="region of interest" description="Disordered" evidence="1">
    <location>
        <begin position="282"/>
        <end position="304"/>
    </location>
</feature>
<protein>
    <submittedName>
        <fullName evidence="2">Uncharacterized protein</fullName>
    </submittedName>
</protein>
<name>A0A2J6SPX4_9HELO</name>
<sequence length="378" mass="43403">MADSQSCCFHISSQNDETAMLEVLHCSQYRIDQIRRHSVIVKEQIKCHGKCEGIPLKIDDTIDIDAGVVKYLVADLPLKSGIDPGKIKLVDLSKFCNAWWKYKWIPESPKILWDRLDRTGTEISSPHPASARRCWQRQTPNKSQHGSPYLVNIAIVLGLDDSLREQMDRELRLQIQNIVWISNLDVHLKTSVDFLHTIEGMRLKEIEAMFTYFYDKLVHLSKPHLHPKNVERVRDKLKTEMDLDFYENWSYNLDNAAHIRTYSVYEFVAKIEGILTDSYETHTHETHDSGHPSHTVANGPNRPRGGPSVDWIAVGLAAGKSIASMFKISQKWNEELEQMLNGAHSHIQESQESLVGDLIKKRNDALESWKEVLENETV</sequence>
<dbReference type="AlphaFoldDB" id="A0A2J6SPX4"/>
<dbReference type="InParanoid" id="A0A2J6SPX4"/>
<proteinExistence type="predicted"/>
<organism evidence="2 3">
    <name type="scientific">Hyaloscypha bicolor E</name>
    <dbReference type="NCBI Taxonomy" id="1095630"/>
    <lineage>
        <taxon>Eukaryota</taxon>
        <taxon>Fungi</taxon>
        <taxon>Dikarya</taxon>
        <taxon>Ascomycota</taxon>
        <taxon>Pezizomycotina</taxon>
        <taxon>Leotiomycetes</taxon>
        <taxon>Helotiales</taxon>
        <taxon>Hyaloscyphaceae</taxon>
        <taxon>Hyaloscypha</taxon>
        <taxon>Hyaloscypha bicolor</taxon>
    </lineage>
</organism>
<dbReference type="Proteomes" id="UP000235371">
    <property type="component" value="Unassembled WGS sequence"/>
</dbReference>
<keyword evidence="3" id="KW-1185">Reference proteome</keyword>
<feature type="compositionally biased region" description="Basic and acidic residues" evidence="1">
    <location>
        <begin position="282"/>
        <end position="291"/>
    </location>
</feature>
<evidence type="ECO:0000313" key="3">
    <source>
        <dbReference type="Proteomes" id="UP000235371"/>
    </source>
</evidence>
<dbReference type="RefSeq" id="XP_024729718.1">
    <property type="nucleotide sequence ID" value="XM_024888081.1"/>
</dbReference>